<feature type="domain" description="CBM1" evidence="4">
    <location>
        <begin position="213"/>
        <end position="249"/>
    </location>
</feature>
<dbReference type="EMBL" id="JAENGY010000080">
    <property type="protein sequence ID" value="KAG6974851.1"/>
    <property type="molecule type" value="Genomic_DNA"/>
</dbReference>
<dbReference type="AlphaFoldDB" id="A0A8J5J585"/>
<dbReference type="GO" id="GO:0030248">
    <property type="term" value="F:cellulose binding"/>
    <property type="evidence" value="ECO:0007669"/>
    <property type="project" value="InterPro"/>
</dbReference>
<organism evidence="5 6">
    <name type="scientific">Phytophthora aleatoria</name>
    <dbReference type="NCBI Taxonomy" id="2496075"/>
    <lineage>
        <taxon>Eukaryota</taxon>
        <taxon>Sar</taxon>
        <taxon>Stramenopiles</taxon>
        <taxon>Oomycota</taxon>
        <taxon>Peronosporomycetes</taxon>
        <taxon>Peronosporales</taxon>
        <taxon>Peronosporaceae</taxon>
        <taxon>Phytophthora</taxon>
    </lineage>
</organism>
<evidence type="ECO:0000256" key="2">
    <source>
        <dbReference type="SAM" id="MobiDB-lite"/>
    </source>
</evidence>
<feature type="compositionally biased region" description="Low complexity" evidence="2">
    <location>
        <begin position="110"/>
        <end position="180"/>
    </location>
</feature>
<dbReference type="PROSITE" id="PS00562">
    <property type="entry name" value="CBM1_1"/>
    <property type="match status" value="1"/>
</dbReference>
<reference evidence="5" key="1">
    <citation type="submission" date="2021-01" db="EMBL/GenBank/DDBJ databases">
        <title>Phytophthora aleatoria, a newly-described species from Pinus radiata is distinct from Phytophthora cactorum isolates based on comparative genomics.</title>
        <authorList>
            <person name="Mcdougal R."/>
            <person name="Panda P."/>
            <person name="Williams N."/>
            <person name="Studholme D.J."/>
        </authorList>
    </citation>
    <scope>NUCLEOTIDE SEQUENCE</scope>
    <source>
        <strain evidence="5">NZFS 4037</strain>
    </source>
</reference>
<evidence type="ECO:0000313" key="6">
    <source>
        <dbReference type="Proteomes" id="UP000709295"/>
    </source>
</evidence>
<feature type="compositionally biased region" description="Polar residues" evidence="2">
    <location>
        <begin position="79"/>
        <end position="98"/>
    </location>
</feature>
<evidence type="ECO:0000256" key="3">
    <source>
        <dbReference type="SAM" id="SignalP"/>
    </source>
</evidence>
<keyword evidence="1 3" id="KW-0732">Signal</keyword>
<feature type="signal peptide" evidence="3">
    <location>
        <begin position="1"/>
        <end position="21"/>
    </location>
</feature>
<dbReference type="GO" id="GO:0005975">
    <property type="term" value="P:carbohydrate metabolic process"/>
    <property type="evidence" value="ECO:0007669"/>
    <property type="project" value="InterPro"/>
</dbReference>
<keyword evidence="6" id="KW-1185">Reference proteome</keyword>
<dbReference type="GO" id="GO:0005576">
    <property type="term" value="C:extracellular region"/>
    <property type="evidence" value="ECO:0007669"/>
    <property type="project" value="InterPro"/>
</dbReference>
<dbReference type="Proteomes" id="UP000709295">
    <property type="component" value="Unassembled WGS sequence"/>
</dbReference>
<proteinExistence type="predicted"/>
<accession>A0A8J5J585</accession>
<name>A0A8J5J585_9STRA</name>
<dbReference type="Pfam" id="PF00734">
    <property type="entry name" value="CBM_1"/>
    <property type="match status" value="1"/>
</dbReference>
<feature type="region of interest" description="Disordered" evidence="2">
    <location>
        <begin position="47"/>
        <end position="189"/>
    </location>
</feature>
<feature type="chain" id="PRO_5035145019" description="CBM1 domain-containing protein" evidence="3">
    <location>
        <begin position="22"/>
        <end position="254"/>
    </location>
</feature>
<dbReference type="InterPro" id="IPR000254">
    <property type="entry name" value="CBD"/>
</dbReference>
<evidence type="ECO:0000259" key="4">
    <source>
        <dbReference type="PROSITE" id="PS51164"/>
    </source>
</evidence>
<gene>
    <name evidence="5" type="ORF">JG688_00002863</name>
</gene>
<evidence type="ECO:0000313" key="5">
    <source>
        <dbReference type="EMBL" id="KAG6974851.1"/>
    </source>
</evidence>
<sequence>MTKLRVIVGLAVMVAVDNVKAQHLRISDDGRMLAETAAEAAFLDSFSSTDADSLSDDRWGADDTVDSGSDLDTLDDILGTSSSSMEPTTASYTTPQPNTTEPTSDKTTEEPTSTTTAPSSNASASETPADVPTTDAPTSDATATPNATTDAPAVTEEPTSTTTAPSSDASASETPAATEPNGAASESPDAVASYSCEEVNPWYFQCQQVKDLTGAELWGQCGGANYNGLTSCTTGSVCKFVNDWYSQCVPDENA</sequence>
<dbReference type="SMART" id="SM00236">
    <property type="entry name" value="fCBD"/>
    <property type="match status" value="1"/>
</dbReference>
<protein>
    <recommendedName>
        <fullName evidence="4">CBM1 domain-containing protein</fullName>
    </recommendedName>
</protein>
<comment type="caution">
    <text evidence="5">The sequence shown here is derived from an EMBL/GenBank/DDBJ whole genome shotgun (WGS) entry which is preliminary data.</text>
</comment>
<dbReference type="PROSITE" id="PS51164">
    <property type="entry name" value="CBM1_2"/>
    <property type="match status" value="1"/>
</dbReference>
<evidence type="ECO:0000256" key="1">
    <source>
        <dbReference type="ARBA" id="ARBA00022729"/>
    </source>
</evidence>